<dbReference type="RefSeq" id="XP_040712592.1">
    <property type="nucleotide sequence ID" value="XM_040856588.1"/>
</dbReference>
<feature type="region of interest" description="Disordered" evidence="1">
    <location>
        <begin position="237"/>
        <end position="362"/>
    </location>
</feature>
<dbReference type="OrthoDB" id="62853at2759"/>
<evidence type="ECO:0000256" key="1">
    <source>
        <dbReference type="SAM" id="MobiDB-lite"/>
    </source>
</evidence>
<feature type="compositionally biased region" description="Acidic residues" evidence="1">
    <location>
        <begin position="251"/>
        <end position="268"/>
    </location>
</feature>
<feature type="compositionally biased region" description="Polar residues" evidence="1">
    <location>
        <begin position="47"/>
        <end position="66"/>
    </location>
</feature>
<dbReference type="SMART" id="SM00293">
    <property type="entry name" value="PWWP"/>
    <property type="match status" value="1"/>
</dbReference>
<evidence type="ECO:0000259" key="2">
    <source>
        <dbReference type="PROSITE" id="PS50812"/>
    </source>
</evidence>
<reference evidence="3 4" key="1">
    <citation type="submission" date="2016-07" db="EMBL/GenBank/DDBJ databases">
        <title>Pervasive Adenine N6-methylation of Active Genes in Fungi.</title>
        <authorList>
            <consortium name="DOE Joint Genome Institute"/>
            <person name="Mondo S.J."/>
            <person name="Dannebaum R.O."/>
            <person name="Kuo R.C."/>
            <person name="Labutti K."/>
            <person name="Haridas S."/>
            <person name="Kuo A."/>
            <person name="Salamov A."/>
            <person name="Ahrendt S.R."/>
            <person name="Lipzen A."/>
            <person name="Sullivan W."/>
            <person name="Andreopoulos W.B."/>
            <person name="Clum A."/>
            <person name="Lindquist E."/>
            <person name="Daum C."/>
            <person name="Ramamoorthy G.K."/>
            <person name="Gryganskyi A."/>
            <person name="Culley D."/>
            <person name="Magnuson J.K."/>
            <person name="James T.Y."/>
            <person name="O'Malley M.A."/>
            <person name="Stajich J.E."/>
            <person name="Spatafora J.W."/>
            <person name="Visel A."/>
            <person name="Grigoriev I.V."/>
        </authorList>
    </citation>
    <scope>NUCLEOTIDE SEQUENCE [LARGE SCALE GENOMIC DNA]</scope>
    <source>
        <strain evidence="3 4">CBS 129021</strain>
    </source>
</reference>
<dbReference type="STRING" id="1141098.A0A1Y2DLF9"/>
<dbReference type="Gene3D" id="2.30.30.140">
    <property type="match status" value="1"/>
</dbReference>
<dbReference type="EMBL" id="MCFJ01000012">
    <property type="protein sequence ID" value="ORY60158.1"/>
    <property type="molecule type" value="Genomic_DNA"/>
</dbReference>
<dbReference type="InterPro" id="IPR000313">
    <property type="entry name" value="PWWP_dom"/>
</dbReference>
<evidence type="ECO:0000313" key="3">
    <source>
        <dbReference type="EMBL" id="ORY60158.1"/>
    </source>
</evidence>
<protein>
    <recommendedName>
        <fullName evidence="2">PWWP domain-containing protein</fullName>
    </recommendedName>
</protein>
<feature type="compositionally biased region" description="Basic and acidic residues" evidence="1">
    <location>
        <begin position="29"/>
        <end position="39"/>
    </location>
</feature>
<proteinExistence type="predicted"/>
<feature type="region of interest" description="Disordered" evidence="1">
    <location>
        <begin position="460"/>
        <end position="542"/>
    </location>
</feature>
<feature type="compositionally biased region" description="Low complexity" evidence="1">
    <location>
        <begin position="14"/>
        <end position="26"/>
    </location>
</feature>
<dbReference type="Pfam" id="PF00855">
    <property type="entry name" value="PWWP"/>
    <property type="match status" value="1"/>
</dbReference>
<name>A0A1Y2DLF9_9PEZI</name>
<sequence length="542" mass="59378">MKDAKPAGEPPAEPVSVPVPAENPEATESEAKPETEKRAGAAAAAPSTVQEATGTAVQTKNGTPSGDKNKARRKSSGIPEHKGKKLNKKQSKAKILHTDAKPGDHYFAKLKGFPPWPVIICDDTMLPQSMLSTRPVSAARPDGTYREDFADGGKRIAERTFPVMYLHTNEFGWSKNTELEDLDPTTVRESITQKMRKDLMNAHLLAEEQNSLDHYKQVLQEFEESRLAELEAKAARASAKKDKAKKAEAPPPEEDEDVEMADADEAEVSETKKLKSKKRKAEEDAATPQRSDSVKKPKIKLTTSSTPKATANGVQSPKPGKESAAKPVKVKSKAAKTKDADGKKTEKEVAAPKEPELTPEERRVRKEKEILFLRHRLQKGLLNRDQPPKEEEMKPMSDFLAKLETFPDLEVSIIRATKINKVLKAILKLEGIPKEEEYKFKPRSQTLLDKWNKILASEAVGGPANGVNGTSGEAAAPKADKETTNGVKQNGGTEATKEAPKEPKEEPKDEVKEALPKAIDSASEPAKEEKPAEDVRCPVKIG</sequence>
<gene>
    <name evidence="3" type="ORF">BCR38DRAFT_350660</name>
</gene>
<feature type="region of interest" description="Disordered" evidence="1">
    <location>
        <begin position="1"/>
        <end position="92"/>
    </location>
</feature>
<feature type="compositionally biased region" description="Basic and acidic residues" evidence="1">
    <location>
        <begin position="237"/>
        <end position="248"/>
    </location>
</feature>
<feature type="compositionally biased region" description="Basic residues" evidence="1">
    <location>
        <begin position="82"/>
        <end position="92"/>
    </location>
</feature>
<feature type="compositionally biased region" description="Polar residues" evidence="1">
    <location>
        <begin position="484"/>
        <end position="493"/>
    </location>
</feature>
<accession>A0A1Y2DLF9</accession>
<evidence type="ECO:0000313" key="4">
    <source>
        <dbReference type="Proteomes" id="UP000193689"/>
    </source>
</evidence>
<feature type="compositionally biased region" description="Polar residues" evidence="1">
    <location>
        <begin position="301"/>
        <end position="315"/>
    </location>
</feature>
<feature type="domain" description="PWWP" evidence="2">
    <location>
        <begin position="102"/>
        <end position="173"/>
    </location>
</feature>
<dbReference type="FunCoup" id="A0A1Y2DLF9">
    <property type="interactions" value="94"/>
</dbReference>
<feature type="compositionally biased region" description="Basic and acidic residues" evidence="1">
    <location>
        <begin position="495"/>
        <end position="515"/>
    </location>
</feature>
<dbReference type="GeneID" id="63772800"/>
<dbReference type="Proteomes" id="UP000193689">
    <property type="component" value="Unassembled WGS sequence"/>
</dbReference>
<dbReference type="SUPFAM" id="SSF63748">
    <property type="entry name" value="Tudor/PWWP/MBT"/>
    <property type="match status" value="1"/>
</dbReference>
<keyword evidence="4" id="KW-1185">Reference proteome</keyword>
<dbReference type="InParanoid" id="A0A1Y2DLF9"/>
<feature type="compositionally biased region" description="Basic and acidic residues" evidence="1">
    <location>
        <begin position="336"/>
        <end position="362"/>
    </location>
</feature>
<organism evidence="3 4">
    <name type="scientific">Pseudomassariella vexata</name>
    <dbReference type="NCBI Taxonomy" id="1141098"/>
    <lineage>
        <taxon>Eukaryota</taxon>
        <taxon>Fungi</taxon>
        <taxon>Dikarya</taxon>
        <taxon>Ascomycota</taxon>
        <taxon>Pezizomycotina</taxon>
        <taxon>Sordariomycetes</taxon>
        <taxon>Xylariomycetidae</taxon>
        <taxon>Amphisphaeriales</taxon>
        <taxon>Pseudomassariaceae</taxon>
        <taxon>Pseudomassariella</taxon>
    </lineage>
</organism>
<feature type="compositionally biased region" description="Basic and acidic residues" evidence="1">
    <location>
        <begin position="525"/>
        <end position="542"/>
    </location>
</feature>
<dbReference type="AlphaFoldDB" id="A0A1Y2DLF9"/>
<comment type="caution">
    <text evidence="3">The sequence shown here is derived from an EMBL/GenBank/DDBJ whole genome shotgun (WGS) entry which is preliminary data.</text>
</comment>
<dbReference type="PROSITE" id="PS50812">
    <property type="entry name" value="PWWP"/>
    <property type="match status" value="1"/>
</dbReference>